<proteinExistence type="inferred from homology"/>
<name>A0A0D2CZ66_9EURO</name>
<evidence type="ECO:0000313" key="4">
    <source>
        <dbReference type="Proteomes" id="UP000054342"/>
    </source>
</evidence>
<evidence type="ECO:0008006" key="5">
    <source>
        <dbReference type="Google" id="ProtNLM"/>
    </source>
</evidence>
<accession>A0A0D2CZ66</accession>
<keyword evidence="4" id="KW-1185">Reference proteome</keyword>
<keyword evidence="2" id="KW-0472">Membrane</keyword>
<dbReference type="InterPro" id="IPR021765">
    <property type="entry name" value="UstYa-like"/>
</dbReference>
<dbReference type="HOGENOM" id="CLU_042941_0_1_1"/>
<dbReference type="PANTHER" id="PTHR33365:SF13">
    <property type="entry name" value="TAT PATHWAY SIGNAL SEQUENCE"/>
    <property type="match status" value="1"/>
</dbReference>
<dbReference type="GeneID" id="25326074"/>
<dbReference type="RefSeq" id="XP_013316006.1">
    <property type="nucleotide sequence ID" value="XM_013460552.1"/>
</dbReference>
<dbReference type="OrthoDB" id="3687641at2759"/>
<evidence type="ECO:0000256" key="2">
    <source>
        <dbReference type="SAM" id="Phobius"/>
    </source>
</evidence>
<dbReference type="PANTHER" id="PTHR33365">
    <property type="entry name" value="YALI0B05434P"/>
    <property type="match status" value="1"/>
</dbReference>
<feature type="transmembrane region" description="Helical" evidence="2">
    <location>
        <begin position="37"/>
        <end position="59"/>
    </location>
</feature>
<dbReference type="Pfam" id="PF11807">
    <property type="entry name" value="UstYa"/>
    <property type="match status" value="1"/>
</dbReference>
<gene>
    <name evidence="3" type="ORF">PV05_04166</name>
</gene>
<dbReference type="Proteomes" id="UP000054342">
    <property type="component" value="Unassembled WGS sequence"/>
</dbReference>
<dbReference type="GO" id="GO:0043386">
    <property type="term" value="P:mycotoxin biosynthetic process"/>
    <property type="evidence" value="ECO:0007669"/>
    <property type="project" value="InterPro"/>
</dbReference>
<reference evidence="3 4" key="1">
    <citation type="submission" date="2015-01" db="EMBL/GenBank/DDBJ databases">
        <title>The Genome Sequence of Exophiala xenobiotica CBS118157.</title>
        <authorList>
            <consortium name="The Broad Institute Genomics Platform"/>
            <person name="Cuomo C."/>
            <person name="de Hoog S."/>
            <person name="Gorbushina A."/>
            <person name="Stielow B."/>
            <person name="Teixiera M."/>
            <person name="Abouelleil A."/>
            <person name="Chapman S.B."/>
            <person name="Priest M."/>
            <person name="Young S.K."/>
            <person name="Wortman J."/>
            <person name="Nusbaum C."/>
            <person name="Birren B."/>
        </authorList>
    </citation>
    <scope>NUCLEOTIDE SEQUENCE [LARGE SCALE GENOMIC DNA]</scope>
    <source>
        <strain evidence="3 4">CBS 118157</strain>
    </source>
</reference>
<keyword evidence="2" id="KW-0812">Transmembrane</keyword>
<sequence>MKASAQFADAPDDPESLVSEDEAMLGARAPLTTRYAYSAYSICVSLCLAFFIGLVLGLLNRCRLYSPSYNQCVRLTTHSTPLLEDITVSYNKLTYNGTFTTENIYRQSAALEVDEAWEALGVNYRSVRIPPDRAKEAGLRNNQVQINSKYGGGFPANVEGLHHLHCLNLLRQSLYYNFDYYKAKRKGAFRNNDDILKLHVSHCLDILRQQLMCTVDVGVFGQVWYRPSPGSMPAAFVDFSTQHKCRNYDDIRRWAEARQLPKDVPEDFLQPPYDDSIILDGVP</sequence>
<protein>
    <recommendedName>
        <fullName evidence="5">Tat pathway signal sequence</fullName>
    </recommendedName>
</protein>
<comment type="similarity">
    <text evidence="1">Belongs to the ustYa family.</text>
</comment>
<dbReference type="EMBL" id="KN847319">
    <property type="protein sequence ID" value="KIW55422.1"/>
    <property type="molecule type" value="Genomic_DNA"/>
</dbReference>
<evidence type="ECO:0000313" key="3">
    <source>
        <dbReference type="EMBL" id="KIW55422.1"/>
    </source>
</evidence>
<keyword evidence="2" id="KW-1133">Transmembrane helix</keyword>
<organism evidence="3 4">
    <name type="scientific">Exophiala xenobiotica</name>
    <dbReference type="NCBI Taxonomy" id="348802"/>
    <lineage>
        <taxon>Eukaryota</taxon>
        <taxon>Fungi</taxon>
        <taxon>Dikarya</taxon>
        <taxon>Ascomycota</taxon>
        <taxon>Pezizomycotina</taxon>
        <taxon>Eurotiomycetes</taxon>
        <taxon>Chaetothyriomycetidae</taxon>
        <taxon>Chaetothyriales</taxon>
        <taxon>Herpotrichiellaceae</taxon>
        <taxon>Exophiala</taxon>
    </lineage>
</organism>
<dbReference type="AlphaFoldDB" id="A0A0D2CZ66"/>
<evidence type="ECO:0000256" key="1">
    <source>
        <dbReference type="ARBA" id="ARBA00035112"/>
    </source>
</evidence>
<dbReference type="STRING" id="348802.A0A0D2CZ66"/>